<feature type="transmembrane region" description="Helical" evidence="7">
    <location>
        <begin position="273"/>
        <end position="295"/>
    </location>
</feature>
<protein>
    <recommendedName>
        <fullName evidence="7">TRAP transporter large permease protein</fullName>
    </recommendedName>
</protein>
<comment type="subcellular location">
    <subcellularLocation>
        <location evidence="1 7">Cell inner membrane</location>
        <topology evidence="1 7">Multi-pass membrane protein</topology>
    </subcellularLocation>
</comment>
<evidence type="ECO:0000256" key="5">
    <source>
        <dbReference type="ARBA" id="ARBA00022989"/>
    </source>
</evidence>
<dbReference type="GO" id="GO:0005886">
    <property type="term" value="C:plasma membrane"/>
    <property type="evidence" value="ECO:0007669"/>
    <property type="project" value="UniProtKB-SubCell"/>
</dbReference>
<organism evidence="9 10">
    <name type="scientific">Anaerobiospirillum thomasii</name>
    <dbReference type="NCBI Taxonomy" id="179995"/>
    <lineage>
        <taxon>Bacteria</taxon>
        <taxon>Pseudomonadati</taxon>
        <taxon>Pseudomonadota</taxon>
        <taxon>Gammaproteobacteria</taxon>
        <taxon>Aeromonadales</taxon>
        <taxon>Succinivibrionaceae</taxon>
        <taxon>Anaerobiospirillum</taxon>
    </lineage>
</organism>
<evidence type="ECO:0000313" key="10">
    <source>
        <dbReference type="Proteomes" id="UP000250086"/>
    </source>
</evidence>
<evidence type="ECO:0000256" key="3">
    <source>
        <dbReference type="ARBA" id="ARBA00022519"/>
    </source>
</evidence>
<dbReference type="InterPro" id="IPR010656">
    <property type="entry name" value="DctM"/>
</dbReference>
<dbReference type="OrthoDB" id="9796052at2"/>
<feature type="transmembrane region" description="Helical" evidence="7">
    <location>
        <begin position="55"/>
        <end position="73"/>
    </location>
</feature>
<keyword evidence="5 7" id="KW-1133">Transmembrane helix</keyword>
<evidence type="ECO:0000256" key="2">
    <source>
        <dbReference type="ARBA" id="ARBA00022475"/>
    </source>
</evidence>
<accession>A0A2X0VMG3</accession>
<dbReference type="NCBIfam" id="TIGR00786">
    <property type="entry name" value="dctM"/>
    <property type="match status" value="1"/>
</dbReference>
<feature type="transmembrane region" description="Helical" evidence="7">
    <location>
        <begin position="357"/>
        <end position="378"/>
    </location>
</feature>
<keyword evidence="2" id="KW-1003">Cell membrane</keyword>
<dbReference type="Proteomes" id="UP000250086">
    <property type="component" value="Unassembled WGS sequence"/>
</dbReference>
<feature type="transmembrane region" description="Helical" evidence="7">
    <location>
        <begin position="398"/>
        <end position="423"/>
    </location>
</feature>
<dbReference type="InterPro" id="IPR004681">
    <property type="entry name" value="TRAP_DctM"/>
</dbReference>
<dbReference type="RefSeq" id="WP_113743137.1">
    <property type="nucleotide sequence ID" value="NZ_UAPU01000006.1"/>
</dbReference>
<dbReference type="Pfam" id="PF06808">
    <property type="entry name" value="DctM"/>
    <property type="match status" value="1"/>
</dbReference>
<feature type="domain" description="TRAP C4-dicarboxylate transport system permease DctM subunit" evidence="8">
    <location>
        <begin position="8"/>
        <end position="417"/>
    </location>
</feature>
<feature type="transmembrane region" description="Helical" evidence="7">
    <location>
        <begin position="214"/>
        <end position="237"/>
    </location>
</feature>
<evidence type="ECO:0000256" key="4">
    <source>
        <dbReference type="ARBA" id="ARBA00022692"/>
    </source>
</evidence>
<keyword evidence="3 7" id="KW-0997">Cell inner membrane</keyword>
<feature type="transmembrane region" description="Helical" evidence="7">
    <location>
        <begin position="93"/>
        <end position="118"/>
    </location>
</feature>
<dbReference type="PIRSF" id="PIRSF006066">
    <property type="entry name" value="HI0050"/>
    <property type="match status" value="1"/>
</dbReference>
<keyword evidence="10" id="KW-1185">Reference proteome</keyword>
<comment type="similarity">
    <text evidence="7">Belongs to the TRAP transporter large permease family.</text>
</comment>
<keyword evidence="7" id="KW-0813">Transport</keyword>
<proteinExistence type="inferred from homology"/>
<evidence type="ECO:0000259" key="8">
    <source>
        <dbReference type="Pfam" id="PF06808"/>
    </source>
</evidence>
<comment type="function">
    <text evidence="7">Part of the tripartite ATP-independent periplasmic (TRAP) transport system.</text>
</comment>
<dbReference type="EMBL" id="UAPV01000001">
    <property type="protein sequence ID" value="SPT68930.1"/>
    <property type="molecule type" value="Genomic_DNA"/>
</dbReference>
<keyword evidence="4 7" id="KW-0812">Transmembrane</keyword>
<keyword evidence="6 7" id="KW-0472">Membrane</keyword>
<feature type="transmembrane region" description="Helical" evidence="7">
    <location>
        <begin position="130"/>
        <end position="150"/>
    </location>
</feature>
<evidence type="ECO:0000256" key="7">
    <source>
        <dbReference type="RuleBase" id="RU369079"/>
    </source>
</evidence>
<evidence type="ECO:0000313" key="9">
    <source>
        <dbReference type="EMBL" id="SPT68930.1"/>
    </source>
</evidence>
<dbReference type="AlphaFoldDB" id="A0A2X0VMG3"/>
<name>A0A2X0VMG3_9GAMM</name>
<gene>
    <name evidence="9" type="primary">siaT_1</name>
    <name evidence="9" type="ORF">NCTC13093_00280</name>
</gene>
<feature type="transmembrane region" description="Helical" evidence="7">
    <location>
        <begin position="315"/>
        <end position="345"/>
    </location>
</feature>
<sequence>MDPIALIFIALAVCLILGIPVAFSIGISVLSFLLYQGYPSPIVMAQRMVDGARSYTMMALPMFIFAGALMAYGSTPRLMRLANMLVSKVPGGLGAATLVTCGFFGAVSGSGVASTAAIGGIVGKEMLKQGYGLGITAGILAGGGVMATLIPPSLVMVIYAASTGVSVGDMFVAGIGPGVFIILLLILMNCIIAKRRNIGSGEIITYTAGDRIKIIADALLPLFLPVLIIGGVISGVLTPTESSVIATVYALFLAVFVYKELTFAKFIKATSESVITSAIILFIISSATPFGWLMATQNVPQIFTQSIINITTNPYMIMAIFFCLLWVLGCFMETICIIILITPILFPIVTSMGVDPIHFGVGMMANLAVGGITPPLSVGLFTACRILNCKIEQTFPDVLYIVAVITVGAIITFMVPEFSLFLVDLLK</sequence>
<evidence type="ECO:0000256" key="6">
    <source>
        <dbReference type="ARBA" id="ARBA00023136"/>
    </source>
</evidence>
<comment type="subunit">
    <text evidence="7">The complex comprises the extracytoplasmic solute receptor protein and the two transmembrane proteins.</text>
</comment>
<feature type="transmembrane region" description="Helical" evidence="7">
    <location>
        <begin position="6"/>
        <end position="35"/>
    </location>
</feature>
<dbReference type="PANTHER" id="PTHR33362">
    <property type="entry name" value="SIALIC ACID TRAP TRANSPORTER PERMEASE PROTEIN SIAT-RELATED"/>
    <property type="match status" value="1"/>
</dbReference>
<reference evidence="9 10" key="1">
    <citation type="submission" date="2018-06" db="EMBL/GenBank/DDBJ databases">
        <authorList>
            <consortium name="Pathogen Informatics"/>
            <person name="Doyle S."/>
        </authorList>
    </citation>
    <scope>NUCLEOTIDE SEQUENCE [LARGE SCALE GENOMIC DNA]</scope>
    <source>
        <strain evidence="9 10">NCTC13093</strain>
    </source>
</reference>
<dbReference type="GO" id="GO:0022857">
    <property type="term" value="F:transmembrane transporter activity"/>
    <property type="evidence" value="ECO:0007669"/>
    <property type="project" value="UniProtKB-UniRule"/>
</dbReference>
<evidence type="ECO:0000256" key="1">
    <source>
        <dbReference type="ARBA" id="ARBA00004429"/>
    </source>
</evidence>
<feature type="transmembrane region" description="Helical" evidence="7">
    <location>
        <begin position="170"/>
        <end position="193"/>
    </location>
</feature>
<feature type="transmembrane region" description="Helical" evidence="7">
    <location>
        <begin position="243"/>
        <end position="261"/>
    </location>
</feature>